<sequence>MCRCSGLTQAQSIRGSLEARGIPTLIDGEHQHNMLGLFGSVMIDLRIMVPRSQLRVAYELARELIPDLAEPEFDEDIELARDRELPPHRRAMPEDLVPYPDEFGSEAEHDDEGEDDDDSGGELDPYDDEADDLAEMRERKSLIGPRIGVGLGVLFCLVQIAGQQTVTGVIGLFIISILVYSRIIPITAEPPARS</sequence>
<comment type="caution">
    <text evidence="4">The sequence shown here is derived from an EMBL/GenBank/DDBJ whole genome shotgun (WGS) entry which is preliminary data.</text>
</comment>
<feature type="transmembrane region" description="Helical" evidence="2">
    <location>
        <begin position="168"/>
        <end position="188"/>
    </location>
</feature>
<gene>
    <name evidence="4" type="ORF">DB30_05253</name>
</gene>
<organism evidence="4 5">
    <name type="scientific">Enhygromyxa salina</name>
    <dbReference type="NCBI Taxonomy" id="215803"/>
    <lineage>
        <taxon>Bacteria</taxon>
        <taxon>Pseudomonadati</taxon>
        <taxon>Myxococcota</taxon>
        <taxon>Polyangia</taxon>
        <taxon>Nannocystales</taxon>
        <taxon>Nannocystaceae</taxon>
        <taxon>Enhygromyxa</taxon>
    </lineage>
</organism>
<keyword evidence="2" id="KW-0812">Transmembrane</keyword>
<accession>A0A0C2D206</accession>
<dbReference type="Pfam" id="PF09413">
    <property type="entry name" value="DUF2007"/>
    <property type="match status" value="1"/>
</dbReference>
<keyword evidence="2" id="KW-1133">Transmembrane helix</keyword>
<dbReference type="EMBL" id="JMCC02000047">
    <property type="protein sequence ID" value="KIG15835.1"/>
    <property type="molecule type" value="Genomic_DNA"/>
</dbReference>
<feature type="domain" description="DUF2007" evidence="3">
    <location>
        <begin position="9"/>
        <end position="64"/>
    </location>
</feature>
<evidence type="ECO:0000256" key="1">
    <source>
        <dbReference type="SAM" id="MobiDB-lite"/>
    </source>
</evidence>
<dbReference type="AlphaFoldDB" id="A0A0C2D206"/>
<protein>
    <recommendedName>
        <fullName evidence="3">DUF2007 domain-containing protein</fullName>
    </recommendedName>
</protein>
<name>A0A0C2D206_9BACT</name>
<feature type="transmembrane region" description="Helical" evidence="2">
    <location>
        <begin position="143"/>
        <end position="162"/>
    </location>
</feature>
<evidence type="ECO:0000256" key="2">
    <source>
        <dbReference type="SAM" id="Phobius"/>
    </source>
</evidence>
<feature type="region of interest" description="Disordered" evidence="1">
    <location>
        <begin position="84"/>
        <end position="128"/>
    </location>
</feature>
<proteinExistence type="predicted"/>
<dbReference type="InterPro" id="IPR018551">
    <property type="entry name" value="DUF2007"/>
</dbReference>
<reference evidence="4 5" key="1">
    <citation type="submission" date="2014-12" db="EMBL/GenBank/DDBJ databases">
        <title>Genome assembly of Enhygromyxa salina DSM 15201.</title>
        <authorList>
            <person name="Sharma G."/>
            <person name="Subramanian S."/>
        </authorList>
    </citation>
    <scope>NUCLEOTIDE SEQUENCE [LARGE SCALE GENOMIC DNA]</scope>
    <source>
        <strain evidence="4 5">DSM 15201</strain>
    </source>
</reference>
<dbReference type="Proteomes" id="UP000031599">
    <property type="component" value="Unassembled WGS sequence"/>
</dbReference>
<feature type="compositionally biased region" description="Basic and acidic residues" evidence="1">
    <location>
        <begin position="84"/>
        <end position="93"/>
    </location>
</feature>
<evidence type="ECO:0000313" key="5">
    <source>
        <dbReference type="Proteomes" id="UP000031599"/>
    </source>
</evidence>
<keyword evidence="2" id="KW-0472">Membrane</keyword>
<evidence type="ECO:0000259" key="3">
    <source>
        <dbReference type="Pfam" id="PF09413"/>
    </source>
</evidence>
<feature type="compositionally biased region" description="Acidic residues" evidence="1">
    <location>
        <begin position="103"/>
        <end position="128"/>
    </location>
</feature>
<evidence type="ECO:0000313" key="4">
    <source>
        <dbReference type="EMBL" id="KIG15835.1"/>
    </source>
</evidence>